<feature type="domain" description="HTH crp-type" evidence="5">
    <location>
        <begin position="137"/>
        <end position="210"/>
    </location>
</feature>
<dbReference type="InterPro" id="IPR050397">
    <property type="entry name" value="Env_Response_Regulators"/>
</dbReference>
<keyword evidence="1" id="KW-0805">Transcription regulation</keyword>
<dbReference type="RefSeq" id="WP_208498170.1">
    <property type="nucleotide sequence ID" value="NZ_JAGFNP010000011.1"/>
</dbReference>
<dbReference type="InterPro" id="IPR018490">
    <property type="entry name" value="cNMP-bd_dom_sf"/>
</dbReference>
<organism evidence="6 7">
    <name type="scientific">Glycomyces niveus</name>
    <dbReference type="NCBI Taxonomy" id="2820287"/>
    <lineage>
        <taxon>Bacteria</taxon>
        <taxon>Bacillati</taxon>
        <taxon>Actinomycetota</taxon>
        <taxon>Actinomycetes</taxon>
        <taxon>Glycomycetales</taxon>
        <taxon>Glycomycetaceae</taxon>
        <taxon>Glycomyces</taxon>
    </lineage>
</organism>
<dbReference type="SUPFAM" id="SSF51206">
    <property type="entry name" value="cAMP-binding domain-like"/>
    <property type="match status" value="1"/>
</dbReference>
<dbReference type="InterPro" id="IPR012318">
    <property type="entry name" value="HTH_CRP"/>
</dbReference>
<accession>A0ABS3U981</accession>
<dbReference type="Gene3D" id="1.10.10.10">
    <property type="entry name" value="Winged helix-like DNA-binding domain superfamily/Winged helix DNA-binding domain"/>
    <property type="match status" value="1"/>
</dbReference>
<protein>
    <submittedName>
        <fullName evidence="6">Crp/Fnr family transcriptional regulator</fullName>
    </submittedName>
</protein>
<dbReference type="EMBL" id="JAGFNP010000011">
    <property type="protein sequence ID" value="MBO3734791.1"/>
    <property type="molecule type" value="Genomic_DNA"/>
</dbReference>
<name>A0ABS3U981_9ACTN</name>
<dbReference type="InterPro" id="IPR036390">
    <property type="entry name" value="WH_DNA-bd_sf"/>
</dbReference>
<evidence type="ECO:0000313" key="7">
    <source>
        <dbReference type="Proteomes" id="UP000681341"/>
    </source>
</evidence>
<dbReference type="InterPro" id="IPR036388">
    <property type="entry name" value="WH-like_DNA-bd_sf"/>
</dbReference>
<evidence type="ECO:0000256" key="3">
    <source>
        <dbReference type="ARBA" id="ARBA00023163"/>
    </source>
</evidence>
<dbReference type="PROSITE" id="PS51063">
    <property type="entry name" value="HTH_CRP_2"/>
    <property type="match status" value="1"/>
</dbReference>
<keyword evidence="2" id="KW-0238">DNA-binding</keyword>
<keyword evidence="3" id="KW-0804">Transcription</keyword>
<evidence type="ECO:0000259" key="5">
    <source>
        <dbReference type="PROSITE" id="PS51063"/>
    </source>
</evidence>
<dbReference type="SMART" id="SM00100">
    <property type="entry name" value="cNMP"/>
    <property type="match status" value="1"/>
</dbReference>
<sequence length="230" mass="24793">MPDDTQASGFLTQEEFDVLAPHCHRVTYPSGSEIVREGDRTDFILYLRSGHIKAVSGDPKSIVYIYAPGKIVGELAPMTGLPRSADLVALHDVEADLVPGAVWLEFLLSHPRANLAMLRHLASRIVSKDQPRTASMTNSERKIAKGLMRLVDAGLGREVEAGLLIKGVTQRDLGSLAGLSRESAAIVLGRWRDAGIVATGRGNLTILDLASVKRLADRGGPPTLDTRETP</sequence>
<evidence type="ECO:0000256" key="2">
    <source>
        <dbReference type="ARBA" id="ARBA00023125"/>
    </source>
</evidence>
<comment type="caution">
    <text evidence="6">The sequence shown here is derived from an EMBL/GenBank/DDBJ whole genome shotgun (WGS) entry which is preliminary data.</text>
</comment>
<dbReference type="InterPro" id="IPR000595">
    <property type="entry name" value="cNMP-bd_dom"/>
</dbReference>
<feature type="domain" description="Cyclic nucleotide-binding" evidence="4">
    <location>
        <begin position="11"/>
        <end position="94"/>
    </location>
</feature>
<dbReference type="SMART" id="SM00419">
    <property type="entry name" value="HTH_CRP"/>
    <property type="match status" value="1"/>
</dbReference>
<evidence type="ECO:0000256" key="1">
    <source>
        <dbReference type="ARBA" id="ARBA00023015"/>
    </source>
</evidence>
<dbReference type="CDD" id="cd00038">
    <property type="entry name" value="CAP_ED"/>
    <property type="match status" value="1"/>
</dbReference>
<keyword evidence="7" id="KW-1185">Reference proteome</keyword>
<gene>
    <name evidence="6" type="ORF">J5V16_18345</name>
</gene>
<dbReference type="PANTHER" id="PTHR24567:SF74">
    <property type="entry name" value="HTH-TYPE TRANSCRIPTIONAL REGULATOR ARCR"/>
    <property type="match status" value="1"/>
</dbReference>
<dbReference type="PANTHER" id="PTHR24567">
    <property type="entry name" value="CRP FAMILY TRANSCRIPTIONAL REGULATORY PROTEIN"/>
    <property type="match status" value="1"/>
</dbReference>
<dbReference type="Pfam" id="PF00027">
    <property type="entry name" value="cNMP_binding"/>
    <property type="match status" value="1"/>
</dbReference>
<dbReference type="Proteomes" id="UP000681341">
    <property type="component" value="Unassembled WGS sequence"/>
</dbReference>
<dbReference type="InterPro" id="IPR014710">
    <property type="entry name" value="RmlC-like_jellyroll"/>
</dbReference>
<evidence type="ECO:0000313" key="6">
    <source>
        <dbReference type="EMBL" id="MBO3734791.1"/>
    </source>
</evidence>
<dbReference type="SUPFAM" id="SSF46785">
    <property type="entry name" value="Winged helix' DNA-binding domain"/>
    <property type="match status" value="1"/>
</dbReference>
<proteinExistence type="predicted"/>
<dbReference type="Pfam" id="PF13545">
    <property type="entry name" value="HTH_Crp_2"/>
    <property type="match status" value="1"/>
</dbReference>
<dbReference type="Gene3D" id="2.60.120.10">
    <property type="entry name" value="Jelly Rolls"/>
    <property type="match status" value="1"/>
</dbReference>
<evidence type="ECO:0000259" key="4">
    <source>
        <dbReference type="PROSITE" id="PS50042"/>
    </source>
</evidence>
<dbReference type="PROSITE" id="PS50042">
    <property type="entry name" value="CNMP_BINDING_3"/>
    <property type="match status" value="1"/>
</dbReference>
<reference evidence="6 7" key="1">
    <citation type="submission" date="2021-03" db="EMBL/GenBank/DDBJ databases">
        <title>Glycomyces sp. nov., a novel actinomycete isolated from soil.</title>
        <authorList>
            <person name="Yang X."/>
            <person name="Xu X."/>
        </authorList>
    </citation>
    <scope>NUCLEOTIDE SEQUENCE [LARGE SCALE GENOMIC DNA]</scope>
    <source>
        <strain evidence="6 7">NEAU-S30</strain>
    </source>
</reference>